<comment type="cofactor">
    <cofactor evidence="1">
        <name>FMN</name>
        <dbReference type="ChEBI" id="CHEBI:58210"/>
    </cofactor>
</comment>
<organism evidence="9 10">
    <name type="scientific">Pochonia chlamydosporia 170</name>
    <dbReference type="NCBI Taxonomy" id="1380566"/>
    <lineage>
        <taxon>Eukaryota</taxon>
        <taxon>Fungi</taxon>
        <taxon>Dikarya</taxon>
        <taxon>Ascomycota</taxon>
        <taxon>Pezizomycotina</taxon>
        <taxon>Sordariomycetes</taxon>
        <taxon>Hypocreomycetidae</taxon>
        <taxon>Hypocreales</taxon>
        <taxon>Clavicipitaceae</taxon>
        <taxon>Pochonia</taxon>
    </lineage>
</organism>
<feature type="binding site" evidence="7">
    <location>
        <position position="195"/>
    </location>
    <ligand>
        <name>glyoxylate</name>
        <dbReference type="ChEBI" id="CHEBI:36655"/>
    </ligand>
</feature>
<comment type="caution">
    <text evidence="9">The sequence shown here is derived from an EMBL/GenBank/DDBJ whole genome shotgun (WGS) entry which is preliminary data.</text>
</comment>
<dbReference type="PIRSF" id="PIRSF000138">
    <property type="entry name" value="Al-hdrx_acd_dh"/>
    <property type="match status" value="1"/>
</dbReference>
<dbReference type="AlphaFoldDB" id="A0A179G4E1"/>
<dbReference type="GeneID" id="28844401"/>
<dbReference type="OrthoDB" id="25826at2759"/>
<dbReference type="RefSeq" id="XP_018148473.1">
    <property type="nucleotide sequence ID" value="XM_018280407.1"/>
</dbReference>
<evidence type="ECO:0000313" key="9">
    <source>
        <dbReference type="EMBL" id="OAQ72390.1"/>
    </source>
</evidence>
<feature type="binding site" evidence="7">
    <location>
        <position position="296"/>
    </location>
    <ligand>
        <name>FMN</name>
        <dbReference type="ChEBI" id="CHEBI:58210"/>
    </ligand>
</feature>
<proteinExistence type="inferred from homology"/>
<dbReference type="KEGG" id="pchm:VFPPC_00378"/>
<dbReference type="InterPro" id="IPR037396">
    <property type="entry name" value="FMN_HAD"/>
</dbReference>
<dbReference type="EMBL" id="LSBJ02000001">
    <property type="protein sequence ID" value="OAQ72390.1"/>
    <property type="molecule type" value="Genomic_DNA"/>
</dbReference>
<feature type="binding site" evidence="7">
    <location>
        <begin position="329"/>
        <end position="333"/>
    </location>
    <ligand>
        <name>FMN</name>
        <dbReference type="ChEBI" id="CHEBI:58210"/>
    </ligand>
</feature>
<feature type="binding site" evidence="7">
    <location>
        <position position="136"/>
    </location>
    <ligand>
        <name>FMN</name>
        <dbReference type="ChEBI" id="CHEBI:58210"/>
    </ligand>
</feature>
<keyword evidence="3 7" id="KW-0288">FMN</keyword>
<dbReference type="SUPFAM" id="SSF51395">
    <property type="entry name" value="FMN-linked oxidoreductases"/>
    <property type="match status" value="1"/>
</dbReference>
<name>A0A179G4E1_METCM</name>
<dbReference type="Pfam" id="PF01070">
    <property type="entry name" value="FMN_dh"/>
    <property type="match status" value="1"/>
</dbReference>
<dbReference type="GO" id="GO:0010181">
    <property type="term" value="F:FMN binding"/>
    <property type="evidence" value="ECO:0007669"/>
    <property type="project" value="InterPro"/>
</dbReference>
<dbReference type="InterPro" id="IPR012133">
    <property type="entry name" value="Alpha-hydoxy_acid_DH_FMN"/>
</dbReference>
<evidence type="ECO:0000259" key="8">
    <source>
        <dbReference type="PROSITE" id="PS51349"/>
    </source>
</evidence>
<evidence type="ECO:0000256" key="4">
    <source>
        <dbReference type="ARBA" id="ARBA00023002"/>
    </source>
</evidence>
<feature type="binding site" evidence="7">
    <location>
        <position position="158"/>
    </location>
    <ligand>
        <name>FMN</name>
        <dbReference type="ChEBI" id="CHEBI:58210"/>
    </ligand>
</feature>
<dbReference type="Proteomes" id="UP000078397">
    <property type="component" value="Unassembled WGS sequence"/>
</dbReference>
<evidence type="ECO:0000256" key="1">
    <source>
        <dbReference type="ARBA" id="ARBA00001917"/>
    </source>
</evidence>
<feature type="binding site" evidence="7">
    <location>
        <position position="186"/>
    </location>
    <ligand>
        <name>FMN</name>
        <dbReference type="ChEBI" id="CHEBI:58210"/>
    </ligand>
</feature>
<keyword evidence="4" id="KW-0560">Oxidoreductase</keyword>
<dbReference type="InterPro" id="IPR000262">
    <property type="entry name" value="FMN-dep_DH"/>
</dbReference>
<feature type="binding site" evidence="7">
    <location>
        <begin position="107"/>
        <end position="109"/>
    </location>
    <ligand>
        <name>FMN</name>
        <dbReference type="ChEBI" id="CHEBI:58210"/>
    </ligand>
</feature>
<dbReference type="CDD" id="cd03332">
    <property type="entry name" value="LMO_FMN"/>
    <property type="match status" value="1"/>
</dbReference>
<dbReference type="InterPro" id="IPR037350">
    <property type="entry name" value="LMO_FMN"/>
</dbReference>
<gene>
    <name evidence="9" type="ORF">VFPPC_00378</name>
</gene>
<reference evidence="9 10" key="1">
    <citation type="journal article" date="2016" name="PLoS Pathog.">
        <title>Biosynthesis of antibiotic leucinostatins in bio-control fungus Purpureocillium lilacinum and their inhibition on phytophthora revealed by genome mining.</title>
        <authorList>
            <person name="Wang G."/>
            <person name="Liu Z."/>
            <person name="Lin R."/>
            <person name="Li E."/>
            <person name="Mao Z."/>
            <person name="Ling J."/>
            <person name="Yang Y."/>
            <person name="Yin W.B."/>
            <person name="Xie B."/>
        </authorList>
    </citation>
    <scope>NUCLEOTIDE SEQUENCE [LARGE SCALE GENOMIC DNA]</scope>
    <source>
        <strain evidence="9">170</strain>
    </source>
</reference>
<evidence type="ECO:0000313" key="10">
    <source>
        <dbReference type="Proteomes" id="UP000078397"/>
    </source>
</evidence>
<dbReference type="FunFam" id="3.20.20.70:FF:000029">
    <property type="entry name" value="L-lactate dehydrogenase"/>
    <property type="match status" value="1"/>
</dbReference>
<feature type="binding site" evidence="7">
    <location>
        <position position="54"/>
    </location>
    <ligand>
        <name>glyoxylate</name>
        <dbReference type="ChEBI" id="CHEBI:36655"/>
    </ligand>
</feature>
<accession>A0A179G4E1</accession>
<evidence type="ECO:0000256" key="5">
    <source>
        <dbReference type="ARBA" id="ARBA00024042"/>
    </source>
</evidence>
<comment type="similarity">
    <text evidence="5">Belongs to the FMN-dependent alpha-hydroxy acid dehydrogenase family.</text>
</comment>
<keyword evidence="10" id="KW-1185">Reference proteome</keyword>
<protein>
    <submittedName>
        <fullName evidence="9">FMN dependent dehydrogenase</fullName>
    </submittedName>
</protein>
<evidence type="ECO:0000256" key="6">
    <source>
        <dbReference type="PIRSR" id="PIRSR000138-1"/>
    </source>
</evidence>
<feature type="binding site" evidence="7">
    <location>
        <begin position="352"/>
        <end position="353"/>
    </location>
    <ligand>
        <name>FMN</name>
        <dbReference type="ChEBI" id="CHEBI:58210"/>
    </ligand>
</feature>
<dbReference type="STRING" id="1380566.A0A179G4E1"/>
<evidence type="ECO:0000256" key="2">
    <source>
        <dbReference type="ARBA" id="ARBA00022630"/>
    </source>
</evidence>
<evidence type="ECO:0000256" key="3">
    <source>
        <dbReference type="ARBA" id="ARBA00022643"/>
    </source>
</evidence>
<feature type="binding site" evidence="7">
    <location>
        <position position="301"/>
    </location>
    <ligand>
        <name>glyoxylate</name>
        <dbReference type="ChEBI" id="CHEBI:36655"/>
    </ligand>
</feature>
<feature type="binding site" evidence="7">
    <location>
        <position position="274"/>
    </location>
    <ligand>
        <name>FMN</name>
        <dbReference type="ChEBI" id="CHEBI:58210"/>
    </ligand>
</feature>
<keyword evidence="2 7" id="KW-0285">Flavoprotein</keyword>
<sequence>MSGNGDDEPVPYAQYLKSILEKGILLGTPPVVTTNPNSLEEQAKKIMPKKGWEYIKGGAGEASTMDADRLAFRQWKIVPRVLTPTTPRDLSTTLFGERYDTPVLMAPIGVQSWYHDDKEIGTATACANLRVPFTLSTAASTNIEELVEKVPQGPKWFQLYWPLDEEITASILSRAKTNGFKVLVVTLDTWTLAWRPYDLDPASVPFIVGEGDEVGFNDPVFRRKFAERTDGETPEESKVQAGMYWCSEVFPGVSRSWEDLKILKKYWDGPIVLKGVLSVEDAKLAVQHGMDGVIVSTHGGRQLDGAVGSLDVLPDIADAVGDKITVMIDSGIRTGADVLKAVALGAKGVFLGRPVVYGLGIDGAAGAEAVIAGILADFDLTMGFSGAKTIGDIKRSLLKKVSYPGDVKANL</sequence>
<dbReference type="PANTHER" id="PTHR10578:SF86">
    <property type="entry name" value="DEPENDENT DEHYDROGENASE, PUTATIVE (AFU_ORTHOLOGUE AFUA_6G02720)-RELATED"/>
    <property type="match status" value="1"/>
</dbReference>
<feature type="domain" description="FMN hydroxy acid dehydrogenase" evidence="8">
    <location>
        <begin position="28"/>
        <end position="403"/>
    </location>
</feature>
<feature type="active site" description="Proton acceptor" evidence="6">
    <location>
        <position position="298"/>
    </location>
</feature>
<dbReference type="GO" id="GO:0016614">
    <property type="term" value="F:oxidoreductase activity, acting on CH-OH group of donors"/>
    <property type="evidence" value="ECO:0007669"/>
    <property type="project" value="UniProtKB-ARBA"/>
</dbReference>
<evidence type="ECO:0000256" key="7">
    <source>
        <dbReference type="PIRSR" id="PIRSR000138-2"/>
    </source>
</evidence>
<dbReference type="InterPro" id="IPR013785">
    <property type="entry name" value="Aldolase_TIM"/>
</dbReference>
<dbReference type="Gene3D" id="3.20.20.70">
    <property type="entry name" value="Aldolase class I"/>
    <property type="match status" value="1"/>
</dbReference>
<dbReference type="PANTHER" id="PTHR10578">
    <property type="entry name" value="S -2-HYDROXY-ACID OXIDASE-RELATED"/>
    <property type="match status" value="1"/>
</dbReference>
<feature type="binding site" evidence="7">
    <location>
        <position position="298"/>
    </location>
    <ligand>
        <name>glyoxylate</name>
        <dbReference type="ChEBI" id="CHEBI:36655"/>
    </ligand>
</feature>
<dbReference type="PROSITE" id="PS51349">
    <property type="entry name" value="FMN_HYDROXY_ACID_DH_2"/>
    <property type="match status" value="1"/>
</dbReference>
<feature type="binding site" evidence="7">
    <location>
        <position position="160"/>
    </location>
    <ligand>
        <name>glyoxylate</name>
        <dbReference type="ChEBI" id="CHEBI:36655"/>
    </ligand>
</feature>